<gene>
    <name evidence="1" type="ORF">IAA06_08640</name>
</gene>
<reference evidence="1" key="1">
    <citation type="journal article" date="2021" name="PeerJ">
        <title>Extensive microbial diversity within the chicken gut microbiome revealed by metagenomics and culture.</title>
        <authorList>
            <person name="Gilroy R."/>
            <person name="Ravi A."/>
            <person name="Getino M."/>
            <person name="Pursley I."/>
            <person name="Horton D.L."/>
            <person name="Alikhan N.F."/>
            <person name="Baker D."/>
            <person name="Gharbi K."/>
            <person name="Hall N."/>
            <person name="Watson M."/>
            <person name="Adriaenssens E.M."/>
            <person name="Foster-Nyarko E."/>
            <person name="Jarju S."/>
            <person name="Secka A."/>
            <person name="Antonio M."/>
            <person name="Oren A."/>
            <person name="Chaudhuri R.R."/>
            <person name="La Ragione R."/>
            <person name="Hildebrand F."/>
            <person name="Pallen M.J."/>
        </authorList>
    </citation>
    <scope>NUCLEOTIDE SEQUENCE</scope>
    <source>
        <strain evidence="1">ChiSjej1B19-5720</strain>
    </source>
</reference>
<protein>
    <submittedName>
        <fullName evidence="1">Uncharacterized protein</fullName>
    </submittedName>
</protein>
<dbReference type="EMBL" id="DWYZ01000160">
    <property type="protein sequence ID" value="HJB28846.1"/>
    <property type="molecule type" value="Genomic_DNA"/>
</dbReference>
<name>A0A9D2RWL5_9FIRM</name>
<dbReference type="AlphaFoldDB" id="A0A9D2RWL5"/>
<accession>A0A9D2RWL5</accession>
<evidence type="ECO:0000313" key="1">
    <source>
        <dbReference type="EMBL" id="HJB28846.1"/>
    </source>
</evidence>
<comment type="caution">
    <text evidence="1">The sequence shown here is derived from an EMBL/GenBank/DDBJ whole genome shotgun (WGS) entry which is preliminary data.</text>
</comment>
<dbReference type="Proteomes" id="UP000823842">
    <property type="component" value="Unassembled WGS sequence"/>
</dbReference>
<organism evidence="1 2">
    <name type="scientific">Candidatus Blautia faecavium</name>
    <dbReference type="NCBI Taxonomy" id="2838487"/>
    <lineage>
        <taxon>Bacteria</taxon>
        <taxon>Bacillati</taxon>
        <taxon>Bacillota</taxon>
        <taxon>Clostridia</taxon>
        <taxon>Lachnospirales</taxon>
        <taxon>Lachnospiraceae</taxon>
        <taxon>Blautia</taxon>
    </lineage>
</organism>
<sequence>MKSDMKTMKSDMDLMKSDMKTMKSDMDLMKSDIKDIRSDISSLKEKTAQIELHLENVTDKNITLLAENYITLIRKLNENNKVTDAQLAYQVKVDYLSEEVEILKRDVKELKTHIA</sequence>
<dbReference type="Gene3D" id="1.20.5.190">
    <property type="match status" value="1"/>
</dbReference>
<reference evidence="1" key="2">
    <citation type="submission" date="2021-04" db="EMBL/GenBank/DDBJ databases">
        <authorList>
            <person name="Gilroy R."/>
        </authorList>
    </citation>
    <scope>NUCLEOTIDE SEQUENCE</scope>
    <source>
        <strain evidence="1">ChiSjej1B19-5720</strain>
    </source>
</reference>
<evidence type="ECO:0000313" key="2">
    <source>
        <dbReference type="Proteomes" id="UP000823842"/>
    </source>
</evidence>
<proteinExistence type="predicted"/>